<organism evidence="1 2">
    <name type="scientific">Mediterraneibacter gnavus</name>
    <name type="common">Ruminococcus gnavus</name>
    <dbReference type="NCBI Taxonomy" id="33038"/>
    <lineage>
        <taxon>Bacteria</taxon>
        <taxon>Bacillati</taxon>
        <taxon>Bacillota</taxon>
        <taxon>Clostridia</taxon>
        <taxon>Lachnospirales</taxon>
        <taxon>Lachnospiraceae</taxon>
        <taxon>Mediterraneibacter</taxon>
    </lineage>
</organism>
<reference evidence="1" key="1">
    <citation type="submission" date="2021-10" db="EMBL/GenBank/DDBJ databases">
        <title>Collection of gut derived symbiotic bacterial strains cultured from healthy donors.</title>
        <authorList>
            <person name="Lin H."/>
            <person name="Littmann E."/>
            <person name="Claire K."/>
            <person name="Pamer E."/>
        </authorList>
    </citation>
    <scope>NUCLEOTIDE SEQUENCE</scope>
    <source>
        <strain evidence="1">MSK.23.4</strain>
    </source>
</reference>
<sequence>MLERIDFDEDMGDDEFFLSEEIDGYASCAGLNAQRCSTECFRQVMMPTVTVLS</sequence>
<comment type="caution">
    <text evidence="1">The sequence shown here is derived from an EMBL/GenBank/DDBJ whole genome shotgun (WGS) entry which is preliminary data.</text>
</comment>
<proteinExistence type="predicted"/>
<name>A0AAJ1F2B7_MEDGN</name>
<dbReference type="AlphaFoldDB" id="A0AAJ1F2B7"/>
<accession>A0AAJ1F2B7</accession>
<evidence type="ECO:0000313" key="2">
    <source>
        <dbReference type="Proteomes" id="UP001297422"/>
    </source>
</evidence>
<dbReference type="RefSeq" id="WP_226973411.1">
    <property type="nucleotide sequence ID" value="NZ_JAAIMT010000048.1"/>
</dbReference>
<dbReference type="EMBL" id="JAJBNC010000044">
    <property type="protein sequence ID" value="MCB5495515.1"/>
    <property type="molecule type" value="Genomic_DNA"/>
</dbReference>
<dbReference type="Proteomes" id="UP001297422">
    <property type="component" value="Unassembled WGS sequence"/>
</dbReference>
<protein>
    <submittedName>
        <fullName evidence="1">Uncharacterized protein</fullName>
    </submittedName>
</protein>
<gene>
    <name evidence="1" type="ORF">LIQ10_17545</name>
</gene>
<evidence type="ECO:0000313" key="1">
    <source>
        <dbReference type="EMBL" id="MCB5495515.1"/>
    </source>
</evidence>